<dbReference type="GO" id="GO:0061657">
    <property type="term" value="F:UFM1 conjugating enzyme activity"/>
    <property type="evidence" value="ECO:0007669"/>
    <property type="project" value="InterPro"/>
</dbReference>
<evidence type="ECO:0000256" key="3">
    <source>
        <dbReference type="ARBA" id="ARBA00022786"/>
    </source>
</evidence>
<keyword evidence="3" id="KW-0833">Ubl conjugation pathway</keyword>
<dbReference type="Pfam" id="PF08694">
    <property type="entry name" value="UFC1"/>
    <property type="match status" value="1"/>
</dbReference>
<dbReference type="SUPFAM" id="SSF54495">
    <property type="entry name" value="UBC-like"/>
    <property type="match status" value="1"/>
</dbReference>
<evidence type="ECO:0000256" key="1">
    <source>
        <dbReference type="ARBA" id="ARBA00008451"/>
    </source>
</evidence>
<dbReference type="Ensembl" id="ENSOKIT00005070817.1">
    <property type="protein sequence ID" value="ENSOKIP00005066569.1"/>
    <property type="gene ID" value="ENSOKIG00005028655.1"/>
</dbReference>
<accession>A0A8C7MNF3</accession>
<evidence type="ECO:0000256" key="4">
    <source>
        <dbReference type="ARBA" id="ARBA00045718"/>
    </source>
</evidence>
<comment type="function">
    <text evidence="4">E2-like enzyme which specifically catalyzes the second step in ufmylation. Accepts the ubiquitin-like modifier UFM1 from the E1 enzyme UBA5 and forms an intermediate with UFM1 via a thioester linkage. Ufmylation is involved in various processes, such as ribosome recycling, response to DNA damage, interferon response or reticulophagy (also called ER-phagy).</text>
</comment>
<dbReference type="AlphaFoldDB" id="A0A8C7MNF3"/>
<dbReference type="GO" id="GO:0005737">
    <property type="term" value="C:cytoplasm"/>
    <property type="evidence" value="ECO:0007669"/>
    <property type="project" value="TreeGrafter"/>
</dbReference>
<evidence type="ECO:0000313" key="6">
    <source>
        <dbReference type="Ensembl" id="ENSOKIP00005066569.1"/>
    </source>
</evidence>
<proteinExistence type="inferred from homology"/>
<gene>
    <name evidence="6" type="primary">ufc1</name>
</gene>
<reference evidence="6" key="1">
    <citation type="submission" date="2025-08" db="UniProtKB">
        <authorList>
            <consortium name="Ensembl"/>
        </authorList>
    </citation>
    <scope>IDENTIFICATION</scope>
</reference>
<dbReference type="GeneTree" id="ENSGT00390000008196"/>
<dbReference type="Gene3D" id="3.10.110.10">
    <property type="entry name" value="Ubiquitin Conjugating Enzyme"/>
    <property type="match status" value="1"/>
</dbReference>
<evidence type="ECO:0000313" key="7">
    <source>
        <dbReference type="Proteomes" id="UP000694557"/>
    </source>
</evidence>
<dbReference type="PANTHER" id="PTHR12921">
    <property type="entry name" value="UBIQUITIN-FOLD MODIFIER-CONJUGATING ENZYME 1"/>
    <property type="match status" value="1"/>
</dbReference>
<comment type="subunit">
    <text evidence="5">Interacts with UBA5 (via C-terminus). Interacts with UFL1. Interacts with UFM1.</text>
</comment>
<dbReference type="FunFam" id="3.10.110.10:FF:000042">
    <property type="entry name" value="Ubiquitin-fold modifier-conjugating enzyme 1"/>
    <property type="match status" value="1"/>
</dbReference>
<evidence type="ECO:0000256" key="2">
    <source>
        <dbReference type="ARBA" id="ARBA00013306"/>
    </source>
</evidence>
<dbReference type="CDD" id="cd11686">
    <property type="entry name" value="UBCc_UFC1"/>
    <property type="match status" value="1"/>
</dbReference>
<protein>
    <recommendedName>
        <fullName evidence="2">Ubiquitin-fold modifier-conjugating enzyme 1</fullName>
    </recommendedName>
</protein>
<name>A0A8C7MNF3_ONCKI</name>
<reference evidence="6" key="2">
    <citation type="submission" date="2025-09" db="UniProtKB">
        <authorList>
            <consortium name="Ensembl"/>
        </authorList>
    </citation>
    <scope>IDENTIFICATION</scope>
</reference>
<sequence>MRRTGGTESRETKGAETDEGFGWGMKMLSAEVHLQKMCNRNFIPQNVRSHILPSKNTEQVVLVPTTCFYLQLRNTQICVLNSGNGVILDGLVIVYTSNSIFLSTGPVLFPICHFSPFQSAMADDATRRAVSEIPLLKTNSGPRDKELWVQRLREEYLALIKYVENNKTADNDWFRLESNKEGTRWFGKCWYIHDLLKYEFDMEFDIPVTYPSTAPEVAIPELDGKTAKMYRGGKICLTDHFKPLWARNVPKFGLAHLMALGLGPWLAVEIPDLISKGLITHREQQGS</sequence>
<evidence type="ECO:0000256" key="5">
    <source>
        <dbReference type="ARBA" id="ARBA00064650"/>
    </source>
</evidence>
<comment type="similarity">
    <text evidence="1">Belongs to the ubiquitin-conjugating enzyme family. UFC1 subfamily.</text>
</comment>
<dbReference type="InterPro" id="IPR014806">
    <property type="entry name" value="Ufc1"/>
</dbReference>
<keyword evidence="7" id="KW-1185">Reference proteome</keyword>
<organism evidence="6 7">
    <name type="scientific">Oncorhynchus kisutch</name>
    <name type="common">Coho salmon</name>
    <name type="synonym">Salmo kisutch</name>
    <dbReference type="NCBI Taxonomy" id="8019"/>
    <lineage>
        <taxon>Eukaryota</taxon>
        <taxon>Metazoa</taxon>
        <taxon>Chordata</taxon>
        <taxon>Craniata</taxon>
        <taxon>Vertebrata</taxon>
        <taxon>Euteleostomi</taxon>
        <taxon>Actinopterygii</taxon>
        <taxon>Neopterygii</taxon>
        <taxon>Teleostei</taxon>
        <taxon>Protacanthopterygii</taxon>
        <taxon>Salmoniformes</taxon>
        <taxon>Salmonidae</taxon>
        <taxon>Salmoninae</taxon>
        <taxon>Oncorhynchus</taxon>
    </lineage>
</organism>
<dbReference type="PANTHER" id="PTHR12921:SF0">
    <property type="entry name" value="UBIQUITIN-FOLD MODIFIER-CONJUGATING ENZYME 1"/>
    <property type="match status" value="1"/>
</dbReference>
<dbReference type="InterPro" id="IPR016135">
    <property type="entry name" value="UBQ-conjugating_enzyme/RWD"/>
</dbReference>
<dbReference type="Proteomes" id="UP000694557">
    <property type="component" value="Unassembled WGS sequence"/>
</dbReference>
<dbReference type="GO" id="GO:1990592">
    <property type="term" value="P:protein K69-linked ufmylation"/>
    <property type="evidence" value="ECO:0007669"/>
    <property type="project" value="TreeGrafter"/>
</dbReference>